<accession>A0A1Q9E4K3</accession>
<dbReference type="Proteomes" id="UP000186817">
    <property type="component" value="Unassembled WGS sequence"/>
</dbReference>
<comment type="caution">
    <text evidence="1">The sequence shown here is derived from an EMBL/GenBank/DDBJ whole genome shotgun (WGS) entry which is preliminary data.</text>
</comment>
<keyword evidence="2" id="KW-1185">Reference proteome</keyword>
<evidence type="ECO:0000313" key="1">
    <source>
        <dbReference type="EMBL" id="OLQ02333.1"/>
    </source>
</evidence>
<reference evidence="1 2" key="1">
    <citation type="submission" date="2016-02" db="EMBL/GenBank/DDBJ databases">
        <title>Genome analysis of coral dinoflagellate symbionts highlights evolutionary adaptations to a symbiotic lifestyle.</title>
        <authorList>
            <person name="Aranda M."/>
            <person name="Li Y."/>
            <person name="Liew Y.J."/>
            <person name="Baumgarten S."/>
            <person name="Simakov O."/>
            <person name="Wilson M."/>
            <person name="Piel J."/>
            <person name="Ashoor H."/>
            <person name="Bougouffa S."/>
            <person name="Bajic V.B."/>
            <person name="Ryu T."/>
            <person name="Ravasi T."/>
            <person name="Bayer T."/>
            <person name="Micklem G."/>
            <person name="Kim H."/>
            <person name="Bhak J."/>
            <person name="Lajeunesse T.C."/>
            <person name="Voolstra C.R."/>
        </authorList>
    </citation>
    <scope>NUCLEOTIDE SEQUENCE [LARGE SCALE GENOMIC DNA]</scope>
    <source>
        <strain evidence="1 2">CCMP2467</strain>
    </source>
</reference>
<dbReference type="AlphaFoldDB" id="A0A1Q9E4K3"/>
<gene>
    <name evidence="1" type="ORF">AK812_SmicGene14810</name>
</gene>
<evidence type="ECO:0000313" key="2">
    <source>
        <dbReference type="Proteomes" id="UP000186817"/>
    </source>
</evidence>
<feature type="non-terminal residue" evidence="1">
    <location>
        <position position="127"/>
    </location>
</feature>
<dbReference type="OrthoDB" id="407360at2759"/>
<protein>
    <submittedName>
        <fullName evidence="1">Uncharacterized protein</fullName>
    </submittedName>
</protein>
<sequence length="127" mass="14842">MPGIAASIHWRPSPCPWPNQSCKRWHRANMYEMGRLHALALDAFHREIACKIRRKLRRETLHVDEKEEDIARKDIAGTVHDDPSKLQLCVKFKACDVLSVSCNRKLRCEVLESLIEKLNEQDPEREK</sequence>
<dbReference type="EMBL" id="LSRX01000266">
    <property type="protein sequence ID" value="OLQ02333.1"/>
    <property type="molecule type" value="Genomic_DNA"/>
</dbReference>
<organism evidence="1 2">
    <name type="scientific">Symbiodinium microadriaticum</name>
    <name type="common">Dinoflagellate</name>
    <name type="synonym">Zooxanthella microadriatica</name>
    <dbReference type="NCBI Taxonomy" id="2951"/>
    <lineage>
        <taxon>Eukaryota</taxon>
        <taxon>Sar</taxon>
        <taxon>Alveolata</taxon>
        <taxon>Dinophyceae</taxon>
        <taxon>Suessiales</taxon>
        <taxon>Symbiodiniaceae</taxon>
        <taxon>Symbiodinium</taxon>
    </lineage>
</organism>
<name>A0A1Q9E4K3_SYMMI</name>
<proteinExistence type="predicted"/>